<dbReference type="Proteomes" id="UP001562425">
    <property type="component" value="Unassembled WGS sequence"/>
</dbReference>
<gene>
    <name evidence="3" type="ORF">pipiens_016970</name>
</gene>
<accession>A0ABD1CIZ2</accession>
<comment type="caution">
    <text evidence="3">The sequence shown here is derived from an EMBL/GenBank/DDBJ whole genome shotgun (WGS) entry which is preliminary data.</text>
</comment>
<dbReference type="AlphaFoldDB" id="A0ABD1CIZ2"/>
<evidence type="ECO:0000256" key="1">
    <source>
        <dbReference type="SAM" id="MobiDB-lite"/>
    </source>
</evidence>
<evidence type="ECO:0000313" key="3">
    <source>
        <dbReference type="EMBL" id="KAL1376306.1"/>
    </source>
</evidence>
<evidence type="ECO:0000313" key="4">
    <source>
        <dbReference type="Proteomes" id="UP001562425"/>
    </source>
</evidence>
<protein>
    <submittedName>
        <fullName evidence="3">Uncharacterized protein</fullName>
    </submittedName>
</protein>
<name>A0ABD1CIZ2_CULPP</name>
<evidence type="ECO:0000256" key="2">
    <source>
        <dbReference type="SAM" id="Phobius"/>
    </source>
</evidence>
<keyword evidence="2" id="KW-0812">Transmembrane</keyword>
<feature type="region of interest" description="Disordered" evidence="1">
    <location>
        <begin position="127"/>
        <end position="161"/>
    </location>
</feature>
<feature type="transmembrane region" description="Helical" evidence="2">
    <location>
        <begin position="84"/>
        <end position="109"/>
    </location>
</feature>
<keyword evidence="2" id="KW-0472">Membrane</keyword>
<keyword evidence="2" id="KW-1133">Transmembrane helix</keyword>
<organism evidence="3 4">
    <name type="scientific">Culex pipiens pipiens</name>
    <name type="common">Northern house mosquito</name>
    <dbReference type="NCBI Taxonomy" id="38569"/>
    <lineage>
        <taxon>Eukaryota</taxon>
        <taxon>Metazoa</taxon>
        <taxon>Ecdysozoa</taxon>
        <taxon>Arthropoda</taxon>
        <taxon>Hexapoda</taxon>
        <taxon>Insecta</taxon>
        <taxon>Pterygota</taxon>
        <taxon>Neoptera</taxon>
        <taxon>Endopterygota</taxon>
        <taxon>Diptera</taxon>
        <taxon>Nematocera</taxon>
        <taxon>Culicoidea</taxon>
        <taxon>Culicidae</taxon>
        <taxon>Culicinae</taxon>
        <taxon>Culicini</taxon>
        <taxon>Culex</taxon>
        <taxon>Culex</taxon>
    </lineage>
</organism>
<keyword evidence="4" id="KW-1185">Reference proteome</keyword>
<proteinExistence type="predicted"/>
<reference evidence="3 4" key="1">
    <citation type="submission" date="2024-05" db="EMBL/GenBank/DDBJ databases">
        <title>Culex pipiens pipiens assembly and annotation.</title>
        <authorList>
            <person name="Alout H."/>
            <person name="Durand T."/>
        </authorList>
    </citation>
    <scope>NUCLEOTIDE SEQUENCE [LARGE SCALE GENOMIC DNA]</scope>
    <source>
        <strain evidence="3">HA-2024</strain>
        <tissue evidence="3">Whole body</tissue>
    </source>
</reference>
<sequence length="200" mass="22323">MFIKSARFLADKGQIVFPGPPTRSAFSFSYIPTTALSTTSTTTTVAPPEPESLDVNEDSNYLTDMWRSKSPTSSDMLSYKIQMFYIYITVTITSVLVLFMLGVFAYMCYKRKGFQSIDNQADIEQARRQSSRRARSQSRNYSKEIEAQDSPGRTKKHLETSRNIPCTLKKELAAAAAEKGAAGIYSRRNPGSVGRQQGTI</sequence>
<dbReference type="EMBL" id="JBEHCU010011776">
    <property type="protein sequence ID" value="KAL1376306.1"/>
    <property type="molecule type" value="Genomic_DNA"/>
</dbReference>